<dbReference type="GO" id="GO:0005737">
    <property type="term" value="C:cytoplasm"/>
    <property type="evidence" value="ECO:0007669"/>
    <property type="project" value="TreeGrafter"/>
</dbReference>
<feature type="domain" description="UPF0029" evidence="3">
    <location>
        <begin position="141"/>
        <end position="176"/>
    </location>
</feature>
<dbReference type="InterPro" id="IPR001498">
    <property type="entry name" value="Impact_N"/>
</dbReference>
<evidence type="ECO:0000313" key="4">
    <source>
        <dbReference type="EMBL" id="SET37736.1"/>
    </source>
</evidence>
<feature type="domain" description="Impact N-terminal" evidence="2">
    <location>
        <begin position="18"/>
        <end position="124"/>
    </location>
</feature>
<keyword evidence="5" id="KW-1185">Reference proteome</keyword>
<dbReference type="InterPro" id="IPR023582">
    <property type="entry name" value="Impact"/>
</dbReference>
<dbReference type="InterPro" id="IPR015269">
    <property type="entry name" value="UPF0029_Impact_C"/>
</dbReference>
<protein>
    <submittedName>
        <fullName evidence="4">Uncharacterized protein, YigZ family</fullName>
    </submittedName>
</protein>
<dbReference type="Pfam" id="PF01205">
    <property type="entry name" value="Impact_N"/>
    <property type="match status" value="1"/>
</dbReference>
<sequence length="203" mass="22901">MSHFKLIDSIEISSIIEKSKFIAYLSPIESEQAAKEIIYSVKNQHPKANHHCYAYLLTQGNQLPIMNQSDDGEPSKTAGFPMLEQLKSANLIDVIAVVTRYFGGTLLGTGGLIRAYSGAVKLAISEAKYTQTTLMYGYLLSTDYSNARQIEYLLNQSQTVIKEITYVDKVTFSFYTNDNSLILRLKQLDENNITIIQTPERWV</sequence>
<accession>A0A1I0E0B6</accession>
<dbReference type="EMBL" id="FOHV01000021">
    <property type="protein sequence ID" value="SET37736.1"/>
    <property type="molecule type" value="Genomic_DNA"/>
</dbReference>
<evidence type="ECO:0000313" key="5">
    <source>
        <dbReference type="Proteomes" id="UP000242642"/>
    </source>
</evidence>
<dbReference type="PROSITE" id="PS00910">
    <property type="entry name" value="UPF0029"/>
    <property type="match status" value="1"/>
</dbReference>
<dbReference type="PANTHER" id="PTHR16301">
    <property type="entry name" value="IMPACT-RELATED"/>
    <property type="match status" value="1"/>
</dbReference>
<dbReference type="GO" id="GO:0006446">
    <property type="term" value="P:regulation of translational initiation"/>
    <property type="evidence" value="ECO:0007669"/>
    <property type="project" value="TreeGrafter"/>
</dbReference>
<dbReference type="InterPro" id="IPR020569">
    <property type="entry name" value="UPF0029_Impact_CS"/>
</dbReference>
<dbReference type="InterPro" id="IPR015796">
    <property type="entry name" value="Impact_YigZ-like"/>
</dbReference>
<evidence type="ECO:0000259" key="2">
    <source>
        <dbReference type="Pfam" id="PF01205"/>
    </source>
</evidence>
<dbReference type="NCBIfam" id="TIGR00257">
    <property type="entry name" value="IMPACT_YIGZ"/>
    <property type="match status" value="1"/>
</dbReference>
<dbReference type="InterPro" id="IPR020568">
    <property type="entry name" value="Ribosomal_Su5_D2-typ_SF"/>
</dbReference>
<dbReference type="Pfam" id="PF09186">
    <property type="entry name" value="DUF1949"/>
    <property type="match status" value="1"/>
</dbReference>
<evidence type="ECO:0000259" key="3">
    <source>
        <dbReference type="Pfam" id="PF09186"/>
    </source>
</evidence>
<comment type="similarity">
    <text evidence="1">Belongs to the IMPACT family.</text>
</comment>
<gene>
    <name evidence="4" type="ORF">SAMN02583745_02179</name>
</gene>
<evidence type="ECO:0000256" key="1">
    <source>
        <dbReference type="ARBA" id="ARBA00007665"/>
    </source>
</evidence>
<organism evidence="4 5">
    <name type="scientific">Thorsellia anophelis DSM 18579</name>
    <dbReference type="NCBI Taxonomy" id="1123402"/>
    <lineage>
        <taxon>Bacteria</taxon>
        <taxon>Pseudomonadati</taxon>
        <taxon>Pseudomonadota</taxon>
        <taxon>Gammaproteobacteria</taxon>
        <taxon>Enterobacterales</taxon>
        <taxon>Thorselliaceae</taxon>
        <taxon>Thorsellia</taxon>
    </lineage>
</organism>
<dbReference type="Proteomes" id="UP000242642">
    <property type="component" value="Unassembled WGS sequence"/>
</dbReference>
<dbReference type="Gene3D" id="3.30.230.30">
    <property type="entry name" value="Impact, N-terminal domain"/>
    <property type="match status" value="1"/>
</dbReference>
<dbReference type="SUPFAM" id="SSF54211">
    <property type="entry name" value="Ribosomal protein S5 domain 2-like"/>
    <property type="match status" value="1"/>
</dbReference>
<dbReference type="InterPro" id="IPR036956">
    <property type="entry name" value="Impact_N_sf"/>
</dbReference>
<reference evidence="5" key="1">
    <citation type="submission" date="2016-10" db="EMBL/GenBank/DDBJ databases">
        <authorList>
            <person name="Varghese N."/>
            <person name="Submissions S."/>
        </authorList>
    </citation>
    <scope>NUCLEOTIDE SEQUENCE [LARGE SCALE GENOMIC DNA]</scope>
    <source>
        <strain evidence="5">DSM 18579</strain>
    </source>
</reference>
<dbReference type="AlphaFoldDB" id="A0A1I0E0B6"/>
<proteinExistence type="inferred from homology"/>
<dbReference type="STRING" id="1123402.SAMN02583745_02179"/>
<name>A0A1I0E0B6_9GAMM</name>
<dbReference type="RefSeq" id="WP_177168651.1">
    <property type="nucleotide sequence ID" value="NZ_FOHV01000021.1"/>
</dbReference>
<dbReference type="PANTHER" id="PTHR16301:SF20">
    <property type="entry name" value="IMPACT FAMILY MEMBER YIGZ"/>
    <property type="match status" value="1"/>
</dbReference>